<evidence type="ECO:0000256" key="1">
    <source>
        <dbReference type="SAM" id="SignalP"/>
    </source>
</evidence>
<gene>
    <name evidence="2" type="ORF">PR001_g14180</name>
</gene>
<sequence>MTWPTPRFLWSVVYWAQVISCPSPGGGHQALKVIAKSLTPHTVFKSLHGAETRRSN</sequence>
<protein>
    <submittedName>
        <fullName evidence="2">Uncharacterized protein</fullName>
    </submittedName>
</protein>
<proteinExistence type="predicted"/>
<evidence type="ECO:0000313" key="2">
    <source>
        <dbReference type="EMBL" id="KAE9018293.1"/>
    </source>
</evidence>
<dbReference type="Proteomes" id="UP000429607">
    <property type="component" value="Unassembled WGS sequence"/>
</dbReference>
<keyword evidence="1" id="KW-0732">Signal</keyword>
<reference evidence="2 3" key="1">
    <citation type="submission" date="2018-09" db="EMBL/GenBank/DDBJ databases">
        <title>Genomic investigation of the strawberry pathogen Phytophthora fragariae indicates pathogenicity is determined by transcriptional variation in three key races.</title>
        <authorList>
            <person name="Adams T.M."/>
            <person name="Armitage A.D."/>
            <person name="Sobczyk M.K."/>
            <person name="Bates H.J."/>
            <person name="Dunwell J.M."/>
            <person name="Nellist C.F."/>
            <person name="Harrison R.J."/>
        </authorList>
    </citation>
    <scope>NUCLEOTIDE SEQUENCE [LARGE SCALE GENOMIC DNA]</scope>
    <source>
        <strain evidence="2 3">SCRP249</strain>
    </source>
</reference>
<name>A0A6A3LR80_9STRA</name>
<organism evidence="2 3">
    <name type="scientific">Phytophthora rubi</name>
    <dbReference type="NCBI Taxonomy" id="129364"/>
    <lineage>
        <taxon>Eukaryota</taxon>
        <taxon>Sar</taxon>
        <taxon>Stramenopiles</taxon>
        <taxon>Oomycota</taxon>
        <taxon>Peronosporomycetes</taxon>
        <taxon>Peronosporales</taxon>
        <taxon>Peronosporaceae</taxon>
        <taxon>Phytophthora</taxon>
    </lineage>
</organism>
<feature type="chain" id="PRO_5025329248" evidence="1">
    <location>
        <begin position="21"/>
        <end position="56"/>
    </location>
</feature>
<accession>A0A6A3LR80</accession>
<dbReference type="AlphaFoldDB" id="A0A6A3LR80"/>
<evidence type="ECO:0000313" key="3">
    <source>
        <dbReference type="Proteomes" id="UP000429607"/>
    </source>
</evidence>
<feature type="signal peptide" evidence="1">
    <location>
        <begin position="1"/>
        <end position="20"/>
    </location>
</feature>
<comment type="caution">
    <text evidence="2">The sequence shown here is derived from an EMBL/GenBank/DDBJ whole genome shotgun (WGS) entry which is preliminary data.</text>
</comment>
<dbReference type="EMBL" id="QXFV01001005">
    <property type="protein sequence ID" value="KAE9018293.1"/>
    <property type="molecule type" value="Genomic_DNA"/>
</dbReference>